<dbReference type="Pfam" id="PF02810">
    <property type="entry name" value="SEC-C"/>
    <property type="match status" value="1"/>
</dbReference>
<dbReference type="AlphaFoldDB" id="A0A845DX93"/>
<evidence type="ECO:0008006" key="4">
    <source>
        <dbReference type="Google" id="ProtNLM"/>
    </source>
</evidence>
<name>A0A845DX93_9BACI</name>
<protein>
    <recommendedName>
        <fullName evidence="4">SEC-C domain-containing protein</fullName>
    </recommendedName>
</protein>
<evidence type="ECO:0000313" key="3">
    <source>
        <dbReference type="Proteomes" id="UP000460949"/>
    </source>
</evidence>
<dbReference type="EMBL" id="WMET01000003">
    <property type="protein sequence ID" value="MYL20922.1"/>
    <property type="molecule type" value="Genomic_DNA"/>
</dbReference>
<comment type="caution">
    <text evidence="2">The sequence shown here is derived from an EMBL/GenBank/DDBJ whole genome shotgun (WGS) entry which is preliminary data.</text>
</comment>
<gene>
    <name evidence="2" type="ORF">GLW04_13545</name>
</gene>
<feature type="region of interest" description="Disordered" evidence="1">
    <location>
        <begin position="321"/>
        <end position="340"/>
    </location>
</feature>
<evidence type="ECO:0000256" key="1">
    <source>
        <dbReference type="SAM" id="MobiDB-lite"/>
    </source>
</evidence>
<sequence>MSKTKRNDPCFCGSGKKYKKCCMVKDDQAVGSSSLHEELQSNYSHFMAYVNRNYPNVTPSEPRETQEEEVEAAFQMVQRVLIDKQEDGSTLYEEFFEKKQDKIIRPATMATMEAWKSPHVSLFKINGSASEYTASVEDVWSGETFEVKKDGIPLKEENYAHMPYCIGVLLKWGPVHNFVPLAIPNYESSYVTFRQQLEQAFEASQAATIYDYMQETILEQLRSWMYMTSSEETEETPAEQPVEASAEGDEVLDLFDEDLKKEDGFEQLKQRWELYKQEENPTFRKPEVVTAALEHIYRSTSAFRSEPEKVTKKAVAEKYEVSPSSMSKRITQLTGHLNPS</sequence>
<accession>A0A845DX93</accession>
<evidence type="ECO:0000313" key="2">
    <source>
        <dbReference type="EMBL" id="MYL20922.1"/>
    </source>
</evidence>
<reference evidence="2 3" key="1">
    <citation type="submission" date="2019-11" db="EMBL/GenBank/DDBJ databases">
        <title>Genome sequences of 17 halophilic strains isolated from different environments.</title>
        <authorList>
            <person name="Furrow R.E."/>
        </authorList>
    </citation>
    <scope>NUCLEOTIDE SEQUENCE [LARGE SCALE GENOMIC DNA]</scope>
    <source>
        <strain evidence="2 3">22511_23_Filter</strain>
    </source>
</reference>
<organism evidence="2 3">
    <name type="scientific">Halobacillus litoralis</name>
    <dbReference type="NCBI Taxonomy" id="45668"/>
    <lineage>
        <taxon>Bacteria</taxon>
        <taxon>Bacillati</taxon>
        <taxon>Bacillota</taxon>
        <taxon>Bacilli</taxon>
        <taxon>Bacillales</taxon>
        <taxon>Bacillaceae</taxon>
        <taxon>Halobacillus</taxon>
    </lineage>
</organism>
<dbReference type="Proteomes" id="UP000460949">
    <property type="component" value="Unassembled WGS sequence"/>
</dbReference>
<dbReference type="InterPro" id="IPR004027">
    <property type="entry name" value="SEC_C_motif"/>
</dbReference>
<dbReference type="Gene3D" id="3.10.450.50">
    <property type="match status" value="1"/>
</dbReference>
<feature type="compositionally biased region" description="Polar residues" evidence="1">
    <location>
        <begin position="322"/>
        <end position="340"/>
    </location>
</feature>
<proteinExistence type="predicted"/>
<dbReference type="RefSeq" id="WP_160838149.1">
    <property type="nucleotide sequence ID" value="NZ_WMET01000003.1"/>
</dbReference>
<dbReference type="SUPFAM" id="SSF103642">
    <property type="entry name" value="Sec-C motif"/>
    <property type="match status" value="1"/>
</dbReference>